<gene>
    <name evidence="1" type="ORF">S03H2_18062</name>
</gene>
<comment type="caution">
    <text evidence="1">The sequence shown here is derived from an EMBL/GenBank/DDBJ whole genome shotgun (WGS) entry which is preliminary data.</text>
</comment>
<organism evidence="1">
    <name type="scientific">marine sediment metagenome</name>
    <dbReference type="NCBI Taxonomy" id="412755"/>
    <lineage>
        <taxon>unclassified sequences</taxon>
        <taxon>metagenomes</taxon>
        <taxon>ecological metagenomes</taxon>
    </lineage>
</organism>
<dbReference type="AlphaFoldDB" id="X1FTL6"/>
<accession>X1FTL6</accession>
<dbReference type="EMBL" id="BARU01009349">
    <property type="protein sequence ID" value="GAH35880.1"/>
    <property type="molecule type" value="Genomic_DNA"/>
</dbReference>
<reference evidence="1" key="1">
    <citation type="journal article" date="2014" name="Front. Microbiol.">
        <title>High frequency of phylogenetically diverse reductive dehalogenase-homologous genes in deep subseafloor sedimentary metagenomes.</title>
        <authorList>
            <person name="Kawai M."/>
            <person name="Futagami T."/>
            <person name="Toyoda A."/>
            <person name="Takaki Y."/>
            <person name="Nishi S."/>
            <person name="Hori S."/>
            <person name="Arai W."/>
            <person name="Tsubouchi T."/>
            <person name="Morono Y."/>
            <person name="Uchiyama I."/>
            <person name="Ito T."/>
            <person name="Fujiyama A."/>
            <person name="Inagaki F."/>
            <person name="Takami H."/>
        </authorList>
    </citation>
    <scope>NUCLEOTIDE SEQUENCE</scope>
    <source>
        <strain evidence="1">Expedition CK06-06</strain>
    </source>
</reference>
<protein>
    <submittedName>
        <fullName evidence="1">Uncharacterized protein</fullName>
    </submittedName>
</protein>
<proteinExistence type="predicted"/>
<evidence type="ECO:0000313" key="1">
    <source>
        <dbReference type="EMBL" id="GAH35880.1"/>
    </source>
</evidence>
<name>X1FTL6_9ZZZZ</name>
<sequence length="157" mass="17346">MNPITATMIKLSGRSWWQCRYSDGKILSEWDTLTGKLLLPSGNGKSSRWEEVPKKGMVGLRLLCPNGMAGELEAPEGHRFFQLKAGGIDVGMGAGGGGVHRFCDAHIIGVVMDIKGNCFCRAWETKEKKLIECRDNIHNMKYRNIGPLSLEVQGLKV</sequence>